<feature type="domain" description="C2" evidence="10">
    <location>
        <begin position="355"/>
        <end position="466"/>
    </location>
</feature>
<dbReference type="AlphaFoldDB" id="A0A665TXJ5"/>
<comment type="similarity">
    <text evidence="3">Belongs to the complement C6/C7/C8/C9 family.</text>
</comment>
<dbReference type="GO" id="GO:0022829">
    <property type="term" value="F:wide pore channel activity"/>
    <property type="evidence" value="ECO:0007669"/>
    <property type="project" value="TreeGrafter"/>
</dbReference>
<evidence type="ECO:0000256" key="7">
    <source>
        <dbReference type="ARBA" id="ARBA00023157"/>
    </source>
</evidence>
<dbReference type="PROSITE" id="PS00279">
    <property type="entry name" value="MACPF_1"/>
    <property type="match status" value="1"/>
</dbReference>
<name>A0A665TXJ5_ECHNA</name>
<reference evidence="12" key="1">
    <citation type="submission" date="2021-04" db="EMBL/GenBank/DDBJ databases">
        <authorList>
            <consortium name="Wellcome Sanger Institute Data Sharing"/>
        </authorList>
    </citation>
    <scope>NUCLEOTIDE SEQUENCE [LARGE SCALE GENOMIC DNA]</scope>
</reference>
<dbReference type="PROSITE" id="PS50004">
    <property type="entry name" value="C2"/>
    <property type="match status" value="1"/>
</dbReference>
<evidence type="ECO:0000256" key="5">
    <source>
        <dbReference type="ARBA" id="ARBA00022852"/>
    </source>
</evidence>
<keyword evidence="13" id="KW-1185">Reference proteome</keyword>
<evidence type="ECO:0000256" key="3">
    <source>
        <dbReference type="ARBA" id="ARBA00009214"/>
    </source>
</evidence>
<evidence type="ECO:0000256" key="6">
    <source>
        <dbReference type="ARBA" id="ARBA00023136"/>
    </source>
</evidence>
<dbReference type="Pfam" id="PF01823">
    <property type="entry name" value="MACPF"/>
    <property type="match status" value="1"/>
</dbReference>
<dbReference type="SUPFAM" id="SSF49562">
    <property type="entry name" value="C2 domain (Calcium/lipid-binding domain, CaLB)"/>
    <property type="match status" value="1"/>
</dbReference>
<keyword evidence="9" id="KW-0732">Signal</keyword>
<evidence type="ECO:0000256" key="9">
    <source>
        <dbReference type="SAM" id="SignalP"/>
    </source>
</evidence>
<evidence type="ECO:0000313" key="12">
    <source>
        <dbReference type="Ensembl" id="ENSENLP00000011863.1"/>
    </source>
</evidence>
<feature type="domain" description="MACPF" evidence="11">
    <location>
        <begin position="30"/>
        <end position="352"/>
    </location>
</feature>
<protein>
    <recommendedName>
        <fullName evidence="14">MACPF domain-containing protein</fullName>
    </recommendedName>
</protein>
<feature type="chain" id="PRO_5025330155" description="MACPF domain-containing protein" evidence="9">
    <location>
        <begin position="27"/>
        <end position="494"/>
    </location>
</feature>
<feature type="signal peptide" evidence="9">
    <location>
        <begin position="1"/>
        <end position="26"/>
    </location>
</feature>
<dbReference type="GO" id="GO:0016020">
    <property type="term" value="C:membrane"/>
    <property type="evidence" value="ECO:0007669"/>
    <property type="project" value="UniProtKB-SubCell"/>
</dbReference>
<evidence type="ECO:0000256" key="8">
    <source>
        <dbReference type="SAM" id="Phobius"/>
    </source>
</evidence>
<dbReference type="GO" id="GO:0005576">
    <property type="term" value="C:extracellular region"/>
    <property type="evidence" value="ECO:0007669"/>
    <property type="project" value="UniProtKB-SubCell"/>
</dbReference>
<evidence type="ECO:0000259" key="10">
    <source>
        <dbReference type="PROSITE" id="PS50004"/>
    </source>
</evidence>
<reference evidence="12" key="2">
    <citation type="submission" date="2025-08" db="UniProtKB">
        <authorList>
            <consortium name="Ensembl"/>
        </authorList>
    </citation>
    <scope>IDENTIFICATION</scope>
</reference>
<evidence type="ECO:0000256" key="2">
    <source>
        <dbReference type="ARBA" id="ARBA00004613"/>
    </source>
</evidence>
<dbReference type="InterPro" id="IPR052784">
    <property type="entry name" value="Perforin-1_pore-forming"/>
</dbReference>
<gene>
    <name evidence="12" type="primary">LOC115047393</name>
</gene>
<evidence type="ECO:0000259" key="11">
    <source>
        <dbReference type="PROSITE" id="PS51412"/>
    </source>
</evidence>
<dbReference type="Gene3D" id="2.60.40.150">
    <property type="entry name" value="C2 domain"/>
    <property type="match status" value="1"/>
</dbReference>
<dbReference type="PANTHER" id="PTHR46096:SF1">
    <property type="entry name" value="PERFORIN 1.5"/>
    <property type="match status" value="1"/>
</dbReference>
<dbReference type="InterPro" id="IPR000008">
    <property type="entry name" value="C2_dom"/>
</dbReference>
<evidence type="ECO:0000313" key="13">
    <source>
        <dbReference type="Proteomes" id="UP000472264"/>
    </source>
</evidence>
<sequence>MFSFSAPPRLFMSLLFFLHLSTVLTCDNTMQHDCECAPFVPGHNLVGEGFNLVTLQRTGAFLIDVYSFLSPNGTCILRRNPLQGNMLQKLPLSVVDWRAFRRCKVGISSSMHTSVSVLVVYLIMKKSIFKVKSSQQLLHNTIFIIYIIICCLSVFSYRVSEKPPLSYEFSQVLKNLPSSYNISTRAQYRRIIETYGTHYIRQVYLGGRIRRVTATRTCLASLSGFSASAVYKADMTVKDNNHHFTLSLRQKQYLKSCPVSSSLYSSSLHQHYTEVVGGKDWTGEFALNGTKSDQGYRKWLTTLKDHPDVVQYSLRPMYELATSQTKRQGMKAAIEKYLKDNAIKNSSKQPSCGGSDQDLDSSCCPKKARRGTLEVTVIRGWNLKGDYWHQTDGFVKLRHGSNRYTTRIIHLNNPVWNESHNFSMVDTLQSLHVELWDEDTWQNDLLFSRFVPLKQGTHHHTLTSPKGNVEIIIILTCDHKLAGDSCERYKPSPN</sequence>
<dbReference type="Pfam" id="PF00168">
    <property type="entry name" value="C2"/>
    <property type="match status" value="1"/>
</dbReference>
<feature type="transmembrane region" description="Helical" evidence="8">
    <location>
        <begin position="105"/>
        <end position="124"/>
    </location>
</feature>
<keyword evidence="8" id="KW-1133">Transmembrane helix</keyword>
<keyword evidence="8" id="KW-0812">Transmembrane</keyword>
<dbReference type="InterPro" id="IPR020863">
    <property type="entry name" value="MACPF_CS"/>
</dbReference>
<dbReference type="Ensembl" id="ENSENLT00000012369.1">
    <property type="protein sequence ID" value="ENSENLP00000011863.1"/>
    <property type="gene ID" value="ENSENLG00000005661.1"/>
</dbReference>
<evidence type="ECO:0000256" key="1">
    <source>
        <dbReference type="ARBA" id="ARBA00004370"/>
    </source>
</evidence>
<dbReference type="SMART" id="SM00239">
    <property type="entry name" value="C2"/>
    <property type="match status" value="1"/>
</dbReference>
<dbReference type="GO" id="GO:0031640">
    <property type="term" value="P:killing of cells of another organism"/>
    <property type="evidence" value="ECO:0007669"/>
    <property type="project" value="UniProtKB-KW"/>
</dbReference>
<organism evidence="12 13">
    <name type="scientific">Echeneis naucrates</name>
    <name type="common">Live sharksucker</name>
    <dbReference type="NCBI Taxonomy" id="173247"/>
    <lineage>
        <taxon>Eukaryota</taxon>
        <taxon>Metazoa</taxon>
        <taxon>Chordata</taxon>
        <taxon>Craniata</taxon>
        <taxon>Vertebrata</taxon>
        <taxon>Euteleostomi</taxon>
        <taxon>Actinopterygii</taxon>
        <taxon>Neopterygii</taxon>
        <taxon>Teleostei</taxon>
        <taxon>Neoteleostei</taxon>
        <taxon>Acanthomorphata</taxon>
        <taxon>Carangaria</taxon>
        <taxon>Carangiformes</taxon>
        <taxon>Echeneidae</taxon>
        <taxon>Echeneis</taxon>
    </lineage>
</organism>
<proteinExistence type="inferred from homology"/>
<keyword evidence="5" id="KW-0204">Cytolysis</keyword>
<evidence type="ECO:0000256" key="4">
    <source>
        <dbReference type="ARBA" id="ARBA00022525"/>
    </source>
</evidence>
<dbReference type="PROSITE" id="PS51412">
    <property type="entry name" value="MACPF_2"/>
    <property type="match status" value="1"/>
</dbReference>
<dbReference type="SMART" id="SM00457">
    <property type="entry name" value="MACPF"/>
    <property type="match status" value="1"/>
</dbReference>
<dbReference type="InterPro" id="IPR020864">
    <property type="entry name" value="MACPF"/>
</dbReference>
<comment type="subcellular location">
    <subcellularLocation>
        <location evidence="1">Membrane</location>
    </subcellularLocation>
    <subcellularLocation>
        <location evidence="2">Secreted</location>
    </subcellularLocation>
</comment>
<keyword evidence="7" id="KW-1015">Disulfide bond</keyword>
<dbReference type="GO" id="GO:0051607">
    <property type="term" value="P:defense response to virus"/>
    <property type="evidence" value="ECO:0007669"/>
    <property type="project" value="TreeGrafter"/>
</dbReference>
<dbReference type="GO" id="GO:0001913">
    <property type="term" value="P:T cell mediated cytotoxicity"/>
    <property type="evidence" value="ECO:0007669"/>
    <property type="project" value="TreeGrafter"/>
</dbReference>
<accession>A0A665TXJ5</accession>
<dbReference type="GO" id="GO:0001771">
    <property type="term" value="P:immunological synapse formation"/>
    <property type="evidence" value="ECO:0007669"/>
    <property type="project" value="TreeGrafter"/>
</dbReference>
<dbReference type="PANTHER" id="PTHR46096">
    <property type="entry name" value="PERFORIN-1"/>
    <property type="match status" value="1"/>
</dbReference>
<keyword evidence="6 8" id="KW-0472">Membrane</keyword>
<feature type="transmembrane region" description="Helical" evidence="8">
    <location>
        <begin position="136"/>
        <end position="157"/>
    </location>
</feature>
<dbReference type="InterPro" id="IPR035892">
    <property type="entry name" value="C2_domain_sf"/>
</dbReference>
<reference evidence="12" key="3">
    <citation type="submission" date="2025-09" db="UniProtKB">
        <authorList>
            <consortium name="Ensembl"/>
        </authorList>
    </citation>
    <scope>IDENTIFICATION</scope>
</reference>
<dbReference type="Proteomes" id="UP000472264">
    <property type="component" value="Chromosome 1"/>
</dbReference>
<keyword evidence="4" id="KW-0964">Secreted</keyword>
<evidence type="ECO:0008006" key="14">
    <source>
        <dbReference type="Google" id="ProtNLM"/>
    </source>
</evidence>